<sequence length="124" mass="14048">MYFEKRVWMPSANVANYVMLFTRLYIGERTPLGRRSLRNLLVTLAESEIVPRVLVFWNNAVKICLEGSPLLATLAKIERTGVKILVSGFALERLQAKSKLRIGKLANNFDLLEAIHKATKVVSF</sequence>
<comment type="caution">
    <text evidence="1">The sequence shown here is derived from an EMBL/GenBank/DDBJ whole genome shotgun (WGS) entry which is preliminary data.</text>
</comment>
<organism evidence="1 2">
    <name type="scientific">Candidatus Ozemobacter sibiricus</name>
    <dbReference type="NCBI Taxonomy" id="2268124"/>
    <lineage>
        <taxon>Bacteria</taxon>
        <taxon>Candidatus Ozemobacteria</taxon>
        <taxon>Candidatus Ozemobacterales</taxon>
        <taxon>Candidatus Ozemobacteraceae</taxon>
        <taxon>Candidatus Ozemobacter</taxon>
    </lineage>
</organism>
<proteinExistence type="predicted"/>
<evidence type="ECO:0000313" key="2">
    <source>
        <dbReference type="Proteomes" id="UP000252355"/>
    </source>
</evidence>
<evidence type="ECO:0000313" key="1">
    <source>
        <dbReference type="EMBL" id="RCK80849.1"/>
    </source>
</evidence>
<protein>
    <submittedName>
        <fullName evidence="1">Uncharacterized protein</fullName>
    </submittedName>
</protein>
<dbReference type="SUPFAM" id="SSF75169">
    <property type="entry name" value="DsrEFH-like"/>
    <property type="match status" value="1"/>
</dbReference>
<gene>
    <name evidence="1" type="ORF">OZSIB_2737</name>
</gene>
<dbReference type="Proteomes" id="UP000252355">
    <property type="component" value="Unassembled WGS sequence"/>
</dbReference>
<dbReference type="AlphaFoldDB" id="A0A367ZT15"/>
<dbReference type="InterPro" id="IPR027396">
    <property type="entry name" value="DsrEFH-like"/>
</dbReference>
<reference evidence="1 2" key="1">
    <citation type="submission" date="2018-05" db="EMBL/GenBank/DDBJ databases">
        <title>A metagenomic window into the 2 km-deep terrestrial subsurface aquifer revealed taxonomically and functionally diverse microbial community comprising novel uncultured bacterial lineages.</title>
        <authorList>
            <person name="Kadnikov V.V."/>
            <person name="Mardanov A.V."/>
            <person name="Beletsky A.V."/>
            <person name="Banks D."/>
            <person name="Pimenov N.V."/>
            <person name="Frank Y.A."/>
            <person name="Karnachuk O.V."/>
            <person name="Ravin N.V."/>
        </authorList>
    </citation>
    <scope>NUCLEOTIDE SEQUENCE [LARGE SCALE GENOMIC DNA]</scope>
    <source>
        <strain evidence="1">BY5</strain>
    </source>
</reference>
<dbReference type="EMBL" id="QOQW01000004">
    <property type="protein sequence ID" value="RCK80849.1"/>
    <property type="molecule type" value="Genomic_DNA"/>
</dbReference>
<accession>A0A367ZT15</accession>
<name>A0A367ZT15_9BACT</name>